<evidence type="ECO:0000313" key="1">
    <source>
        <dbReference type="EMBL" id="MEQ1409552.1"/>
    </source>
</evidence>
<dbReference type="EMBL" id="JBEAAL010000048">
    <property type="protein sequence ID" value="MEQ1409552.1"/>
    <property type="molecule type" value="Genomic_DNA"/>
</dbReference>
<evidence type="ECO:0000313" key="2">
    <source>
        <dbReference type="Proteomes" id="UP001496627"/>
    </source>
</evidence>
<accession>A0ABV0MCE1</accession>
<dbReference type="Proteomes" id="UP001496627">
    <property type="component" value="Unassembled WGS sequence"/>
</dbReference>
<reference evidence="1 2" key="1">
    <citation type="submission" date="2024-05" db="EMBL/GenBank/DDBJ databases">
        <title>Neorhizobium sp. Rsf11, a plant growth promoting and heavy metal resistant PAH-degrader.</title>
        <authorList>
            <person name="Golubev S.N."/>
            <person name="Muratova A.Y."/>
            <person name="Markelova M.I."/>
        </authorList>
    </citation>
    <scope>NUCLEOTIDE SEQUENCE [LARGE SCALE GENOMIC DNA]</scope>
    <source>
        <strain evidence="1 2">Rsf11</strain>
    </source>
</reference>
<sequence length="61" mass="7189">MAAIFGVSGRWLNPPYDTDATDGEHARAKLRNRFLFDEHLLRDIGFREEVSRFHRSRRPGF</sequence>
<comment type="caution">
    <text evidence="1">The sequence shown here is derived from an EMBL/GenBank/DDBJ whole genome shotgun (WGS) entry which is preliminary data.</text>
</comment>
<keyword evidence="2" id="KW-1185">Reference proteome</keyword>
<evidence type="ECO:0008006" key="3">
    <source>
        <dbReference type="Google" id="ProtNLM"/>
    </source>
</evidence>
<dbReference type="RefSeq" id="WP_037151193.1">
    <property type="nucleotide sequence ID" value="NZ_JBEAAL010000048.1"/>
</dbReference>
<gene>
    <name evidence="1" type="ORF">ABK249_32120</name>
</gene>
<proteinExistence type="predicted"/>
<name>A0ABV0MCE1_9HYPH</name>
<organism evidence="1 2">
    <name type="scientific">Neorhizobium phenanthreniclasticum</name>
    <dbReference type="NCBI Taxonomy" id="3157917"/>
    <lineage>
        <taxon>Bacteria</taxon>
        <taxon>Pseudomonadati</taxon>
        <taxon>Pseudomonadota</taxon>
        <taxon>Alphaproteobacteria</taxon>
        <taxon>Hyphomicrobiales</taxon>
        <taxon>Rhizobiaceae</taxon>
        <taxon>Rhizobium/Agrobacterium group</taxon>
        <taxon>Neorhizobium</taxon>
    </lineage>
</organism>
<protein>
    <recommendedName>
        <fullName evidence="3">DUF1127 domain-containing protein</fullName>
    </recommendedName>
</protein>